<keyword evidence="4 7" id="KW-0812">Transmembrane</keyword>
<evidence type="ECO:0000256" key="7">
    <source>
        <dbReference type="SAM" id="Phobius"/>
    </source>
</evidence>
<dbReference type="PANTHER" id="PTHR43663">
    <property type="entry name" value="CHROMATE TRANSPORT PROTEIN-RELATED"/>
    <property type="match status" value="1"/>
</dbReference>
<dbReference type="EMBL" id="JACRWE010000004">
    <property type="protein sequence ID" value="MBC5997020.1"/>
    <property type="molecule type" value="Genomic_DNA"/>
</dbReference>
<evidence type="ECO:0000256" key="6">
    <source>
        <dbReference type="ARBA" id="ARBA00023136"/>
    </source>
</evidence>
<evidence type="ECO:0000256" key="2">
    <source>
        <dbReference type="ARBA" id="ARBA00005262"/>
    </source>
</evidence>
<feature type="transmembrane region" description="Helical" evidence="7">
    <location>
        <begin position="72"/>
        <end position="97"/>
    </location>
</feature>
<comment type="similarity">
    <text evidence="2">Belongs to the chromate ion transporter (CHR) (TC 2.A.51) family.</text>
</comment>
<feature type="transmembrane region" description="Helical" evidence="7">
    <location>
        <begin position="170"/>
        <end position="185"/>
    </location>
</feature>
<dbReference type="InterPro" id="IPR052518">
    <property type="entry name" value="CHR_Transporter"/>
</dbReference>
<organism evidence="8 9">
    <name type="scientific">Romboutsia faecis</name>
    <dbReference type="NCBI Taxonomy" id="2764597"/>
    <lineage>
        <taxon>Bacteria</taxon>
        <taxon>Bacillati</taxon>
        <taxon>Bacillota</taxon>
        <taxon>Clostridia</taxon>
        <taxon>Peptostreptococcales</taxon>
        <taxon>Peptostreptococcaceae</taxon>
        <taxon>Romboutsia</taxon>
    </lineage>
</organism>
<dbReference type="Proteomes" id="UP000609849">
    <property type="component" value="Unassembled WGS sequence"/>
</dbReference>
<evidence type="ECO:0000313" key="9">
    <source>
        <dbReference type="Proteomes" id="UP000609849"/>
    </source>
</evidence>
<protein>
    <submittedName>
        <fullName evidence="8">Chromate transporter</fullName>
    </submittedName>
</protein>
<accession>A0ABR7JQ40</accession>
<keyword evidence="3" id="KW-1003">Cell membrane</keyword>
<keyword evidence="6 7" id="KW-0472">Membrane</keyword>
<proteinExistence type="inferred from homology"/>
<evidence type="ECO:0000256" key="5">
    <source>
        <dbReference type="ARBA" id="ARBA00022989"/>
    </source>
</evidence>
<dbReference type="Pfam" id="PF02417">
    <property type="entry name" value="Chromate_transp"/>
    <property type="match status" value="1"/>
</dbReference>
<dbReference type="InterPro" id="IPR003370">
    <property type="entry name" value="Chromate_transpt"/>
</dbReference>
<comment type="subcellular location">
    <subcellularLocation>
        <location evidence="1">Cell membrane</location>
        <topology evidence="1">Multi-pass membrane protein</topology>
    </subcellularLocation>
</comment>
<name>A0ABR7JQ40_9FIRM</name>
<evidence type="ECO:0000313" key="8">
    <source>
        <dbReference type="EMBL" id="MBC5997020.1"/>
    </source>
</evidence>
<dbReference type="RefSeq" id="WP_153972245.1">
    <property type="nucleotide sequence ID" value="NZ_JACRWE010000004.1"/>
</dbReference>
<feature type="transmembrane region" description="Helical" evidence="7">
    <location>
        <begin position="109"/>
        <end position="133"/>
    </location>
</feature>
<dbReference type="PANTHER" id="PTHR43663:SF1">
    <property type="entry name" value="CHROMATE TRANSPORTER"/>
    <property type="match status" value="1"/>
</dbReference>
<evidence type="ECO:0000256" key="3">
    <source>
        <dbReference type="ARBA" id="ARBA00022475"/>
    </source>
</evidence>
<evidence type="ECO:0000256" key="4">
    <source>
        <dbReference type="ARBA" id="ARBA00022692"/>
    </source>
</evidence>
<evidence type="ECO:0000256" key="1">
    <source>
        <dbReference type="ARBA" id="ARBA00004651"/>
    </source>
</evidence>
<keyword evidence="9" id="KW-1185">Reference proteome</keyword>
<sequence>MIYLQLFYEFFKTGLFAIGGGLATLPFLYDIARNYPWFSESTLADMLAISQSTPGPIGINMATYAGFDAGGIIGSLVATTALVMPSFIIIIIIAHFLNKFRESKQVEAVFYGLRPAVTGLIAVAWFEVINISILTLSKFIDTKNIVNMFDYKALILFIIVFFMSRNSKKHPVVFLLIGAIVGILFKL</sequence>
<gene>
    <name evidence="8" type="ORF">H8923_09620</name>
</gene>
<feature type="transmembrane region" description="Helical" evidence="7">
    <location>
        <begin position="145"/>
        <end position="163"/>
    </location>
</feature>
<feature type="transmembrane region" description="Helical" evidence="7">
    <location>
        <begin position="7"/>
        <end position="29"/>
    </location>
</feature>
<comment type="caution">
    <text evidence="8">The sequence shown here is derived from an EMBL/GenBank/DDBJ whole genome shotgun (WGS) entry which is preliminary data.</text>
</comment>
<reference evidence="8 9" key="1">
    <citation type="submission" date="2020-08" db="EMBL/GenBank/DDBJ databases">
        <authorList>
            <person name="Liu C."/>
            <person name="Sun Q."/>
        </authorList>
    </citation>
    <scope>NUCLEOTIDE SEQUENCE [LARGE SCALE GENOMIC DNA]</scope>
    <source>
        <strain evidence="8 9">NSJ-18</strain>
    </source>
</reference>
<keyword evidence="5 7" id="KW-1133">Transmembrane helix</keyword>